<proteinExistence type="predicted"/>
<protein>
    <submittedName>
        <fullName evidence="1">Uncharacterized protein</fullName>
    </submittedName>
</protein>
<dbReference type="OrthoDB" id="1495459at2"/>
<organism evidence="1 2">
    <name type="scientific">Wenyingzhuangia marina</name>
    <dbReference type="NCBI Taxonomy" id="1195760"/>
    <lineage>
        <taxon>Bacteria</taxon>
        <taxon>Pseudomonadati</taxon>
        <taxon>Bacteroidota</taxon>
        <taxon>Flavobacteriia</taxon>
        <taxon>Flavobacteriales</taxon>
        <taxon>Flavobacteriaceae</taxon>
        <taxon>Wenyingzhuangia</taxon>
    </lineage>
</organism>
<dbReference type="RefSeq" id="WP_073118783.1">
    <property type="nucleotide sequence ID" value="NZ_BMEN01000002.1"/>
</dbReference>
<evidence type="ECO:0000313" key="2">
    <source>
        <dbReference type="Proteomes" id="UP000184109"/>
    </source>
</evidence>
<dbReference type="EMBL" id="FQXQ01000002">
    <property type="protein sequence ID" value="SHH55592.1"/>
    <property type="molecule type" value="Genomic_DNA"/>
</dbReference>
<name>A0A1M5TXT1_9FLAO</name>
<dbReference type="Proteomes" id="UP000184109">
    <property type="component" value="Unassembled WGS sequence"/>
</dbReference>
<accession>A0A1M5TXT1</accession>
<reference evidence="2" key="1">
    <citation type="submission" date="2016-11" db="EMBL/GenBank/DDBJ databases">
        <authorList>
            <person name="Varghese N."/>
            <person name="Submissions S."/>
        </authorList>
    </citation>
    <scope>NUCLEOTIDE SEQUENCE [LARGE SCALE GENOMIC DNA]</scope>
    <source>
        <strain evidence="2">DSM 100572</strain>
    </source>
</reference>
<gene>
    <name evidence="1" type="ORF">SAMN05444281_0916</name>
</gene>
<keyword evidence="2" id="KW-1185">Reference proteome</keyword>
<sequence length="235" mass="25536">MAAISITLNQATNTFSITLDKWEWTGLTVNGTSVPSSQGDIQFEFNQASPGNIHFVATANQYIDLVNPGNTMYIKGVENDTYMCVISYQETANPKVITLYGILAVIPAPVPGAVNGPITFSQGRMTGSFQTINKNINPNTSLVGTKWRLSMNQQGTEVNVNIAFDDSGKCSYGPYNCSYTQTESSFIILNPHDSSQVTKISGTFNISNGTGEGMLTNEFNHQPIGLKIPFTLKKL</sequence>
<dbReference type="AlphaFoldDB" id="A0A1M5TXT1"/>
<evidence type="ECO:0000313" key="1">
    <source>
        <dbReference type="EMBL" id="SHH55592.1"/>
    </source>
</evidence>